<evidence type="ECO:0000256" key="8">
    <source>
        <dbReference type="PIRSR" id="PIRSR639901-1"/>
    </source>
</evidence>
<dbReference type="InterPro" id="IPR007172">
    <property type="entry name" value="DUF374"/>
</dbReference>
<dbReference type="AlphaFoldDB" id="A0A397PEK5"/>
<dbReference type="FunFam" id="3.40.50.11720:FF:000001">
    <property type="entry name" value="3-deoxy-D-manno-octulosonic acid transferase"/>
    <property type="match status" value="1"/>
</dbReference>
<dbReference type="GO" id="GO:0009245">
    <property type="term" value="P:lipid A biosynthetic process"/>
    <property type="evidence" value="ECO:0007669"/>
    <property type="project" value="TreeGrafter"/>
</dbReference>
<organism evidence="12 13">
    <name type="scientific">Dichotomicrobium thermohalophilum</name>
    <dbReference type="NCBI Taxonomy" id="933063"/>
    <lineage>
        <taxon>Bacteria</taxon>
        <taxon>Pseudomonadati</taxon>
        <taxon>Pseudomonadota</taxon>
        <taxon>Alphaproteobacteria</taxon>
        <taxon>Hyphomicrobiales</taxon>
        <taxon>Hyphomicrobiaceae</taxon>
        <taxon>Dichotomicrobium</taxon>
    </lineage>
</organism>
<keyword evidence="13" id="KW-1185">Reference proteome</keyword>
<comment type="caution">
    <text evidence="12">The sequence shown here is derived from an EMBL/GenBank/DDBJ whole genome shotgun (WGS) entry which is preliminary data.</text>
</comment>
<dbReference type="GO" id="GO:0043842">
    <property type="term" value="F:Kdo transferase activity"/>
    <property type="evidence" value="ECO:0007669"/>
    <property type="project" value="UniProtKB-EC"/>
</dbReference>
<evidence type="ECO:0000256" key="5">
    <source>
        <dbReference type="ARBA" id="ARBA00022679"/>
    </source>
</evidence>
<accession>A0A397PEK5</accession>
<sequence length="703" mass="76153">MAQRRSTPQALKKALGWFAARYIALVRDTSKVIRVPEDMDRRIDELAPAIFTTWHGQFLMSATMKPAHQPAKMMIARHGDAEVIAQAVRHFDIELIRGAGAAGRRKDRGGATAFRSALGSLQDGVNVAMTADVPPGPARKAGTGVVALASASGRPIIPMGFATRHTIAFRSWSRFTLNLPFSKFAMVMGDPLRVPEDADDEELEASRRDLEQRVNAVTRRAYALAGGSAHLAEPVSAANPERPGLALKTYRLLTRVARPAAGSLLRRRVARGKEIGERLGERFGRPGRTRPPGRLWWFHAASVGETNAILPLMHALRERYPDIRFVLTTFTVTSARIASNRLPEGAVHQFAPLDSPQFVRRFLDYWKPELAAFTESEIWPNLIMETHARGVPMVLVNARMSPRSFKRWRKQPGMSRPLFSRFDMVLAQDQTLARRFMKSGAHTVHTLGNLKADAPAPPVDEALQGELAAALAARPILLAASTHPGEDEIVTEAAERLRARIPDLLTVIVPRHPERGATILEMAKQRGVSAARRSRTPLPGADTELFIADTLGELGTWYAVSPLALIGGSLVPHGGQNPIEAVKLETGVITGPHHENFAQSFEALMKAGGCREVASAQDLADTVAELLADPQALEDMRASARAAAAELQGALERTLAALAPYAEDDAVRPTQRILPSGAVAAASGLASGEAAASEARADTRHAS</sequence>
<dbReference type="SUPFAM" id="SSF53756">
    <property type="entry name" value="UDP-Glycosyltransferase/glycogen phosphorylase"/>
    <property type="match status" value="1"/>
</dbReference>
<evidence type="ECO:0000313" key="12">
    <source>
        <dbReference type="EMBL" id="RIA47388.1"/>
    </source>
</evidence>
<comment type="pathway">
    <text evidence="2">Bacterial outer membrane biogenesis; LPS core biosynthesis.</text>
</comment>
<dbReference type="InterPro" id="IPR038107">
    <property type="entry name" value="Glycos_transf_N_sf"/>
</dbReference>
<dbReference type="InterPro" id="IPR039901">
    <property type="entry name" value="Kdotransferase"/>
</dbReference>
<evidence type="ECO:0000256" key="2">
    <source>
        <dbReference type="ARBA" id="ARBA00004713"/>
    </source>
</evidence>
<keyword evidence="5 12" id="KW-0808">Transferase</keyword>
<dbReference type="PANTHER" id="PTHR42755:SF1">
    <property type="entry name" value="3-DEOXY-D-MANNO-OCTULOSONIC ACID TRANSFERASE, MITOCHONDRIAL-RELATED"/>
    <property type="match status" value="1"/>
</dbReference>
<evidence type="ECO:0000256" key="6">
    <source>
        <dbReference type="ARBA" id="ARBA00031445"/>
    </source>
</evidence>
<evidence type="ECO:0000259" key="10">
    <source>
        <dbReference type="Pfam" id="PF04028"/>
    </source>
</evidence>
<feature type="domain" description="DUF374" evidence="10">
    <location>
        <begin position="66"/>
        <end position="138"/>
    </location>
</feature>
<evidence type="ECO:0000256" key="1">
    <source>
        <dbReference type="ARBA" id="ARBA00003394"/>
    </source>
</evidence>
<evidence type="ECO:0000313" key="13">
    <source>
        <dbReference type="Proteomes" id="UP000266273"/>
    </source>
</evidence>
<dbReference type="Pfam" id="PF04028">
    <property type="entry name" value="DUF374"/>
    <property type="match status" value="1"/>
</dbReference>
<dbReference type="Proteomes" id="UP000266273">
    <property type="component" value="Unassembled WGS sequence"/>
</dbReference>
<reference evidence="12 13" key="1">
    <citation type="submission" date="2018-08" db="EMBL/GenBank/DDBJ databases">
        <title>Genomic Encyclopedia of Archaeal and Bacterial Type Strains, Phase II (KMG-II): from individual species to whole genera.</title>
        <authorList>
            <person name="Goeker M."/>
        </authorList>
    </citation>
    <scope>NUCLEOTIDE SEQUENCE [LARGE SCALE GENOMIC DNA]</scope>
    <source>
        <strain evidence="12 13">DSM 5002</strain>
    </source>
</reference>
<proteinExistence type="predicted"/>
<evidence type="ECO:0000256" key="4">
    <source>
        <dbReference type="ARBA" id="ARBA00019077"/>
    </source>
</evidence>
<dbReference type="EC" id="2.4.99.12" evidence="3"/>
<dbReference type="CDD" id="cd07983">
    <property type="entry name" value="LPLAT_DUF374-like"/>
    <property type="match status" value="1"/>
</dbReference>
<dbReference type="UniPathway" id="UPA00958"/>
<evidence type="ECO:0000256" key="9">
    <source>
        <dbReference type="PIRSR" id="PIRSR639901-2"/>
    </source>
</evidence>
<dbReference type="GO" id="GO:0005886">
    <property type="term" value="C:plasma membrane"/>
    <property type="evidence" value="ECO:0007669"/>
    <property type="project" value="TreeGrafter"/>
</dbReference>
<evidence type="ECO:0000259" key="11">
    <source>
        <dbReference type="Pfam" id="PF04413"/>
    </source>
</evidence>
<dbReference type="EMBL" id="QXDF01000003">
    <property type="protein sequence ID" value="RIA47388.1"/>
    <property type="molecule type" value="Genomic_DNA"/>
</dbReference>
<evidence type="ECO:0000256" key="3">
    <source>
        <dbReference type="ARBA" id="ARBA00012621"/>
    </source>
</evidence>
<dbReference type="OrthoDB" id="9789797at2"/>
<comment type="catalytic activity">
    <reaction evidence="7">
        <text>lipid IVA (E. coli) + CMP-3-deoxy-beta-D-manno-octulosonate = alpha-Kdo-(2-&gt;6)-lipid IVA (E. coli) + CMP + H(+)</text>
        <dbReference type="Rhea" id="RHEA:28066"/>
        <dbReference type="ChEBI" id="CHEBI:15378"/>
        <dbReference type="ChEBI" id="CHEBI:58603"/>
        <dbReference type="ChEBI" id="CHEBI:60364"/>
        <dbReference type="ChEBI" id="CHEBI:60377"/>
        <dbReference type="ChEBI" id="CHEBI:85987"/>
        <dbReference type="EC" id="2.4.99.12"/>
    </reaction>
</comment>
<feature type="site" description="Transition state stabilizer" evidence="9">
    <location>
        <position position="375"/>
    </location>
</feature>
<gene>
    <name evidence="12" type="ORF">BXY53_2466</name>
</gene>
<dbReference type="Gene3D" id="3.40.50.11720">
    <property type="entry name" value="3-Deoxy-D-manno-octulosonic-acid transferase, N-terminal domain"/>
    <property type="match status" value="1"/>
</dbReference>
<feature type="domain" description="3-deoxy-D-manno-octulosonic-acid transferase N-terminal" evidence="11">
    <location>
        <begin position="277"/>
        <end position="453"/>
    </location>
</feature>
<dbReference type="Gene3D" id="3.40.50.2000">
    <property type="entry name" value="Glycogen Phosphorylase B"/>
    <property type="match status" value="1"/>
</dbReference>
<evidence type="ECO:0000256" key="7">
    <source>
        <dbReference type="ARBA" id="ARBA00049183"/>
    </source>
</evidence>
<feature type="active site" description="Proton acceptor" evidence="8">
    <location>
        <position position="305"/>
    </location>
</feature>
<dbReference type="RefSeq" id="WP_119062266.1">
    <property type="nucleotide sequence ID" value="NZ_QXDF01000003.1"/>
</dbReference>
<dbReference type="GO" id="GO:0009244">
    <property type="term" value="P:lipopolysaccharide core region biosynthetic process"/>
    <property type="evidence" value="ECO:0007669"/>
    <property type="project" value="UniProtKB-UniPathway"/>
</dbReference>
<name>A0A397PEK5_9HYPH</name>
<dbReference type="Pfam" id="PF04413">
    <property type="entry name" value="Glycos_transf_N"/>
    <property type="match status" value="1"/>
</dbReference>
<feature type="site" description="Transition state stabilizer" evidence="9">
    <location>
        <position position="451"/>
    </location>
</feature>
<comment type="function">
    <text evidence="1">Involved in lipopolysaccharide (LPS) biosynthesis. Catalyzes the transfer of 3-deoxy-D-manno-octulosonate (Kdo) residue(s) from CMP-Kdo to lipid IV(A), the tetraacyldisaccharide-1,4'-bisphosphate precursor of lipid A.</text>
</comment>
<protein>
    <recommendedName>
        <fullName evidence="4">3-deoxy-D-manno-octulosonic acid transferase</fullName>
        <ecNumber evidence="3">2.4.99.12</ecNumber>
    </recommendedName>
    <alternativeName>
        <fullName evidence="6">Lipid IV(A) 3-deoxy-D-manno-octulosonic acid transferase</fullName>
    </alternativeName>
</protein>
<dbReference type="PANTHER" id="PTHR42755">
    <property type="entry name" value="3-DEOXY-MANNO-OCTULOSONATE CYTIDYLYLTRANSFERASE"/>
    <property type="match status" value="1"/>
</dbReference>
<dbReference type="InterPro" id="IPR007507">
    <property type="entry name" value="Glycos_transf_N"/>
</dbReference>